<dbReference type="SUPFAM" id="SSF88659">
    <property type="entry name" value="Sigma3 and sigma4 domains of RNA polymerase sigma factors"/>
    <property type="match status" value="1"/>
</dbReference>
<reference evidence="2 3" key="1">
    <citation type="submission" date="2020-07" db="EMBL/GenBank/DDBJ databases">
        <title>MOT database genomes.</title>
        <authorList>
            <person name="Joseph S."/>
            <person name="Aduse-Opoku J."/>
            <person name="Hashim A."/>
            <person name="Wade W."/>
            <person name="Curtis M."/>
        </authorList>
    </citation>
    <scope>NUCLEOTIDE SEQUENCE [LARGE SCALE GENOMIC DNA]</scope>
    <source>
        <strain evidence="2 3">CIP 106318</strain>
    </source>
</reference>
<keyword evidence="3" id="KW-1185">Reference proteome</keyword>
<protein>
    <submittedName>
        <fullName evidence="2">Sigma-70 family RNA polymerase sigma factor</fullName>
    </submittedName>
</protein>
<feature type="domain" description="RNA polymerase sigma factor 70 region 4 type 2" evidence="1">
    <location>
        <begin position="143"/>
        <end position="191"/>
    </location>
</feature>
<dbReference type="Proteomes" id="UP000531840">
    <property type="component" value="Unassembled WGS sequence"/>
</dbReference>
<gene>
    <name evidence="2" type="ORF">HZY85_01680</name>
</gene>
<proteinExistence type="predicted"/>
<dbReference type="CDD" id="cd06171">
    <property type="entry name" value="Sigma70_r4"/>
    <property type="match status" value="1"/>
</dbReference>
<dbReference type="EMBL" id="JACBYF010000002">
    <property type="protein sequence ID" value="NYS46905.1"/>
    <property type="molecule type" value="Genomic_DNA"/>
</dbReference>
<accession>A0ABX2SXL7</accession>
<dbReference type="Pfam" id="PF08281">
    <property type="entry name" value="Sigma70_r4_2"/>
    <property type="match status" value="1"/>
</dbReference>
<dbReference type="InterPro" id="IPR014284">
    <property type="entry name" value="RNA_pol_sigma-70_dom"/>
</dbReference>
<sequence>MDYRFSKIRKTNINNRVKYTYESVVGTRTTLIPGEKGITEIDIKLLHSMDDSEVYYNNKNLRPKRTKEEKEEIIKWKERYIQNFIEEYGYAPNREDVNYEAEQIFPRNYNLSIDYADVDFEKSEIGMITAIEPENDNFEWSDKMIAAMEEMTDKQREVIKLMFVDELSQKEISDRLGVSAVAINKHFKKAKDIIKKYF</sequence>
<evidence type="ECO:0000259" key="1">
    <source>
        <dbReference type="Pfam" id="PF08281"/>
    </source>
</evidence>
<evidence type="ECO:0000313" key="3">
    <source>
        <dbReference type="Proteomes" id="UP000531840"/>
    </source>
</evidence>
<evidence type="ECO:0000313" key="2">
    <source>
        <dbReference type="EMBL" id="NYS46905.1"/>
    </source>
</evidence>
<dbReference type="RefSeq" id="WP_179940203.1">
    <property type="nucleotide sequence ID" value="NZ_JACBYF010000002.1"/>
</dbReference>
<dbReference type="Gene3D" id="1.10.10.10">
    <property type="entry name" value="Winged helix-like DNA-binding domain superfamily/Winged helix DNA-binding domain"/>
    <property type="match status" value="1"/>
</dbReference>
<dbReference type="InterPro" id="IPR013324">
    <property type="entry name" value="RNA_pol_sigma_r3/r4-like"/>
</dbReference>
<organism evidence="2 3">
    <name type="scientific">Gemelliphila palaticanis</name>
    <dbReference type="NCBI Taxonomy" id="81950"/>
    <lineage>
        <taxon>Bacteria</taxon>
        <taxon>Bacillati</taxon>
        <taxon>Bacillota</taxon>
        <taxon>Bacilli</taxon>
        <taxon>Bacillales</taxon>
        <taxon>Gemellaceae</taxon>
        <taxon>Gemelliphila</taxon>
    </lineage>
</organism>
<name>A0ABX2SXL7_9BACL</name>
<dbReference type="NCBIfam" id="TIGR02937">
    <property type="entry name" value="sigma70-ECF"/>
    <property type="match status" value="1"/>
</dbReference>
<comment type="caution">
    <text evidence="2">The sequence shown here is derived from an EMBL/GenBank/DDBJ whole genome shotgun (WGS) entry which is preliminary data.</text>
</comment>
<dbReference type="InterPro" id="IPR013249">
    <property type="entry name" value="RNA_pol_sigma70_r4_t2"/>
</dbReference>
<dbReference type="InterPro" id="IPR036388">
    <property type="entry name" value="WH-like_DNA-bd_sf"/>
</dbReference>